<dbReference type="Xenbase" id="XB-GENE-29097015">
    <property type="gene designation" value="LOC116411082"/>
</dbReference>
<accession>A0A8J1JQF0</accession>
<keyword evidence="1" id="KW-0732">Signal</keyword>
<gene>
    <name evidence="4 5" type="primary">LOC116411082</name>
</gene>
<proteinExistence type="predicted"/>
<dbReference type="AGR" id="Xenbase:XB-GENE-29097015"/>
<evidence type="ECO:0000313" key="3">
    <source>
        <dbReference type="Proteomes" id="UP000008143"/>
    </source>
</evidence>
<dbReference type="AlphaFoldDB" id="A0A8J1JQF0"/>
<evidence type="ECO:0000256" key="1">
    <source>
        <dbReference type="SAM" id="SignalP"/>
    </source>
</evidence>
<dbReference type="Proteomes" id="UP000008143">
    <property type="component" value="Chromosome 5"/>
</dbReference>
<organism evidence="3 4">
    <name type="scientific">Xenopus tropicalis</name>
    <name type="common">Western clawed frog</name>
    <name type="synonym">Silurana tropicalis</name>
    <dbReference type="NCBI Taxonomy" id="8364"/>
    <lineage>
        <taxon>Eukaryota</taxon>
        <taxon>Metazoa</taxon>
        <taxon>Chordata</taxon>
        <taxon>Craniata</taxon>
        <taxon>Vertebrata</taxon>
        <taxon>Euteleostomi</taxon>
        <taxon>Amphibia</taxon>
        <taxon>Batrachia</taxon>
        <taxon>Anura</taxon>
        <taxon>Pipoidea</taxon>
        <taxon>Pipidae</taxon>
        <taxon>Xenopodinae</taxon>
        <taxon>Xenopus</taxon>
        <taxon>Silurana</taxon>
    </lineage>
</organism>
<protein>
    <submittedName>
        <fullName evidence="4">Uncharacterized protein LOC116411082 isoform X2</fullName>
    </submittedName>
</protein>
<feature type="domain" description="P2X purinoreceptor 7 intracellular" evidence="2">
    <location>
        <begin position="48"/>
        <end position="101"/>
    </location>
</feature>
<dbReference type="PANTHER" id="PTHR36981">
    <property type="entry name" value="ZGC:195170"/>
    <property type="match status" value="1"/>
</dbReference>
<dbReference type="InterPro" id="IPR046815">
    <property type="entry name" value="P2RX7_C"/>
</dbReference>
<sequence>MRWARLSHFSSILAVWMIRELQFHCLFTDIVEIKLPWRLIMMFLRHQELLQKGGLRKASYRCFTAWVYGYLGSGIRKPIPACAVKAIRSAFPDPKGKYIGFLSVCDYAAEDMIFE</sequence>
<feature type="chain" id="PRO_5035291260" evidence="1">
    <location>
        <begin position="24"/>
        <end position="115"/>
    </location>
</feature>
<reference evidence="4" key="1">
    <citation type="submission" date="2025-08" db="UniProtKB">
        <authorList>
            <consortium name="RefSeq"/>
        </authorList>
    </citation>
    <scope>IDENTIFICATION</scope>
    <source>
        <strain evidence="4">Nigerian</strain>
        <tissue evidence="4">Liver and blood</tissue>
    </source>
</reference>
<keyword evidence="3" id="KW-1185">Reference proteome</keyword>
<feature type="signal peptide" evidence="1">
    <location>
        <begin position="1"/>
        <end position="23"/>
    </location>
</feature>
<dbReference type="PANTHER" id="PTHR36981:SF13">
    <property type="entry name" value="P2X PURINOCEPTOR 7-LIKE ISOFORM X1"/>
    <property type="match status" value="1"/>
</dbReference>
<name>A0A8J1JQF0_XENTR</name>
<dbReference type="Pfam" id="PF20478">
    <property type="entry name" value="P2RX7_C"/>
    <property type="match status" value="1"/>
</dbReference>
<dbReference type="RefSeq" id="XP_031758836.1">
    <property type="nucleotide sequence ID" value="XM_031902976.1"/>
</dbReference>
<evidence type="ECO:0000313" key="5">
    <source>
        <dbReference type="Xenbase" id="XB-GENE-29097015"/>
    </source>
</evidence>
<evidence type="ECO:0000313" key="4">
    <source>
        <dbReference type="RefSeq" id="XP_031758836.1"/>
    </source>
</evidence>
<evidence type="ECO:0000259" key="2">
    <source>
        <dbReference type="Pfam" id="PF20478"/>
    </source>
</evidence>
<dbReference type="GeneID" id="116411082"/>